<organism evidence="1 2">
    <name type="scientific">Phytophthora oleae</name>
    <dbReference type="NCBI Taxonomy" id="2107226"/>
    <lineage>
        <taxon>Eukaryota</taxon>
        <taxon>Sar</taxon>
        <taxon>Stramenopiles</taxon>
        <taxon>Oomycota</taxon>
        <taxon>Peronosporomycetes</taxon>
        <taxon>Peronosporales</taxon>
        <taxon>Peronosporaceae</taxon>
        <taxon>Phytophthora</taxon>
    </lineage>
</organism>
<proteinExistence type="predicted"/>
<comment type="caution">
    <text evidence="1">The sequence shown here is derived from an EMBL/GenBank/DDBJ whole genome shotgun (WGS) entry which is preliminary data.</text>
</comment>
<protein>
    <submittedName>
        <fullName evidence="1">Uncharacterized protein</fullName>
    </submittedName>
</protein>
<evidence type="ECO:0000313" key="2">
    <source>
        <dbReference type="Proteomes" id="UP001632037"/>
    </source>
</evidence>
<gene>
    <name evidence="1" type="ORF">V7S43_002936</name>
</gene>
<keyword evidence="2" id="KW-1185">Reference proteome</keyword>
<evidence type="ECO:0000313" key="1">
    <source>
        <dbReference type="EMBL" id="KAL3672277.1"/>
    </source>
</evidence>
<dbReference type="Proteomes" id="UP001632037">
    <property type="component" value="Unassembled WGS sequence"/>
</dbReference>
<reference evidence="1 2" key="1">
    <citation type="submission" date="2024-09" db="EMBL/GenBank/DDBJ databases">
        <title>Genome sequencing and assembly of Phytophthora oleae, isolate VK10A, causative agent of rot of olive drupes.</title>
        <authorList>
            <person name="Conti Taguali S."/>
            <person name="Riolo M."/>
            <person name="La Spada F."/>
            <person name="Cacciola S.O."/>
            <person name="Dionisio G."/>
        </authorList>
    </citation>
    <scope>NUCLEOTIDE SEQUENCE [LARGE SCALE GENOMIC DNA]</scope>
    <source>
        <strain evidence="1 2">VK10A</strain>
    </source>
</reference>
<dbReference type="AlphaFoldDB" id="A0ABD3G227"/>
<name>A0ABD3G227_9STRA</name>
<sequence>MHHRHDAAREQHLKRLEFTQRRATVAAASQSFFDRLAALPIREAIRLFEAQRPALSEFCLQQFRDQIDGEEVKLIHNDLMKTTAKAETDLQNRLKKLQQEELHAAQRKVSLQQLKKSHQEQIQSHLATAVKHRKQDLAAREDVFNEQKRLDKSYEDREMQRKHRVEAYNEKLAEQIKNNAAERSTFKLAVQGSSPVSAAVVFCCYSRVAQEFLCVFL</sequence>
<dbReference type="EMBL" id="JBIMZQ010000004">
    <property type="protein sequence ID" value="KAL3672277.1"/>
    <property type="molecule type" value="Genomic_DNA"/>
</dbReference>
<accession>A0ABD3G227</accession>